<feature type="region of interest" description="Disordered" evidence="1">
    <location>
        <begin position="96"/>
        <end position="119"/>
    </location>
</feature>
<dbReference type="AlphaFoldDB" id="A0A1J3K5S4"/>
<reference evidence="2" key="1">
    <citation type="submission" date="2016-07" db="EMBL/GenBank/DDBJ databases">
        <title>De novo transcriptome assembly of four accessions of the metal hyperaccumulator plant Noccaea caerulescens.</title>
        <authorList>
            <person name="Blande D."/>
            <person name="Halimaa P."/>
            <person name="Tervahauta A.I."/>
            <person name="Aarts M.G."/>
            <person name="Karenlampi S.O."/>
        </authorList>
    </citation>
    <scope>NUCLEOTIDE SEQUENCE</scope>
</reference>
<accession>A0A1J3K5S4</accession>
<evidence type="ECO:0000256" key="1">
    <source>
        <dbReference type="SAM" id="MobiDB-lite"/>
    </source>
</evidence>
<dbReference type="EMBL" id="GEVM01005925">
    <property type="protein sequence ID" value="JAV00014.1"/>
    <property type="molecule type" value="Transcribed_RNA"/>
</dbReference>
<evidence type="ECO:0000313" key="2">
    <source>
        <dbReference type="EMBL" id="JAV00014.1"/>
    </source>
</evidence>
<proteinExistence type="predicted"/>
<evidence type="ECO:0008006" key="3">
    <source>
        <dbReference type="Google" id="ProtNLM"/>
    </source>
</evidence>
<name>A0A1J3K5S4_NOCCA</name>
<sequence>MFIEKSASAINLWNMVQGEEESLRSFMDHFKTTMSKAGTVNDEIAIDSLKKGLWFQSDFRKELALNKPKSIADAIHRSVAFAAEEEDMKLLTALHTSAKTTVKPPSVVQPQTSQKRHHQ</sequence>
<organism evidence="2">
    <name type="scientific">Noccaea caerulescens</name>
    <name type="common">Alpine penny-cress</name>
    <name type="synonym">Thlaspi caerulescens</name>
    <dbReference type="NCBI Taxonomy" id="107243"/>
    <lineage>
        <taxon>Eukaryota</taxon>
        <taxon>Viridiplantae</taxon>
        <taxon>Streptophyta</taxon>
        <taxon>Embryophyta</taxon>
        <taxon>Tracheophyta</taxon>
        <taxon>Spermatophyta</taxon>
        <taxon>Magnoliopsida</taxon>
        <taxon>eudicotyledons</taxon>
        <taxon>Gunneridae</taxon>
        <taxon>Pentapetalae</taxon>
        <taxon>rosids</taxon>
        <taxon>malvids</taxon>
        <taxon>Brassicales</taxon>
        <taxon>Brassicaceae</taxon>
        <taxon>Coluteocarpeae</taxon>
        <taxon>Noccaea</taxon>
    </lineage>
</organism>
<protein>
    <recommendedName>
        <fullName evidence="3">Retrotransposon gag domain-containing protein</fullName>
    </recommendedName>
</protein>
<gene>
    <name evidence="2" type="ORF">MP_TR12573_c15_g1_i1_g.36984</name>
</gene>